<proteinExistence type="predicted"/>
<evidence type="ECO:0000313" key="2">
    <source>
        <dbReference type="EMBL" id="MSR94206.1"/>
    </source>
</evidence>
<dbReference type="InterPro" id="IPR011008">
    <property type="entry name" value="Dimeric_a/b-barrel"/>
</dbReference>
<dbReference type="Gene3D" id="3.30.70.100">
    <property type="match status" value="1"/>
</dbReference>
<organism evidence="2 3">
    <name type="scientific">Suipraeoptans intestinalis</name>
    <dbReference type="NCBI Taxonomy" id="2606628"/>
    <lineage>
        <taxon>Bacteria</taxon>
        <taxon>Bacillati</taxon>
        <taxon>Bacillota</taxon>
        <taxon>Clostridia</taxon>
        <taxon>Lachnospirales</taxon>
        <taxon>Lachnospiraceae</taxon>
        <taxon>Suipraeoptans</taxon>
    </lineage>
</organism>
<dbReference type="Pfam" id="PF07876">
    <property type="entry name" value="Dabb"/>
    <property type="match status" value="1"/>
</dbReference>
<dbReference type="SMART" id="SM00886">
    <property type="entry name" value="Dabb"/>
    <property type="match status" value="1"/>
</dbReference>
<evidence type="ECO:0000313" key="3">
    <source>
        <dbReference type="Proteomes" id="UP000434409"/>
    </source>
</evidence>
<name>A0A6N7V2T8_9FIRM</name>
<dbReference type="SUPFAM" id="SSF54909">
    <property type="entry name" value="Dimeric alpha+beta barrel"/>
    <property type="match status" value="1"/>
</dbReference>
<gene>
    <name evidence="2" type="ORF">FYJ34_08020</name>
</gene>
<reference evidence="2 3" key="1">
    <citation type="submission" date="2019-08" db="EMBL/GenBank/DDBJ databases">
        <title>In-depth cultivation of the pig gut microbiome towards novel bacterial diversity and tailored functional studies.</title>
        <authorList>
            <person name="Wylensek D."/>
            <person name="Hitch T.C.A."/>
            <person name="Clavel T."/>
        </authorList>
    </citation>
    <scope>NUCLEOTIDE SEQUENCE [LARGE SCALE GENOMIC DNA]</scope>
    <source>
        <strain evidence="2 3">68-1-5</strain>
    </source>
</reference>
<dbReference type="Proteomes" id="UP000434409">
    <property type="component" value="Unassembled WGS sequence"/>
</dbReference>
<comment type="caution">
    <text evidence="2">The sequence shown here is derived from an EMBL/GenBank/DDBJ whole genome shotgun (WGS) entry which is preliminary data.</text>
</comment>
<feature type="domain" description="Stress-response A/B barrel" evidence="1">
    <location>
        <begin position="2"/>
        <end position="98"/>
    </location>
</feature>
<dbReference type="InterPro" id="IPR013097">
    <property type="entry name" value="Dabb"/>
</dbReference>
<sequence>MIRHIVLWKLREELGAEEKDRIKVGIKEGLEGLFGKIPGLREIDVQMKGTDGSTADLMLDSVFEDLEALAAYRKHPAHVEVATTRVRPFVEQRLCLNFEG</sequence>
<accession>A0A6N7V2T8</accession>
<dbReference type="PANTHER" id="PTHR37832:SF1">
    <property type="entry name" value="STRESS-RESPONSE A_B BARREL DOMAIN-CONTAINING PROTEIN"/>
    <property type="match status" value="1"/>
</dbReference>
<dbReference type="AlphaFoldDB" id="A0A6N7V2T8"/>
<dbReference type="RefSeq" id="WP_154477694.1">
    <property type="nucleotide sequence ID" value="NZ_VULY01000018.1"/>
</dbReference>
<protein>
    <submittedName>
        <fullName evidence="2">Dabb family protein</fullName>
    </submittedName>
</protein>
<dbReference type="EMBL" id="VULY01000018">
    <property type="protein sequence ID" value="MSR94206.1"/>
    <property type="molecule type" value="Genomic_DNA"/>
</dbReference>
<keyword evidence="3" id="KW-1185">Reference proteome</keyword>
<evidence type="ECO:0000259" key="1">
    <source>
        <dbReference type="PROSITE" id="PS51502"/>
    </source>
</evidence>
<dbReference type="PROSITE" id="PS51502">
    <property type="entry name" value="S_R_A_B_BARREL"/>
    <property type="match status" value="1"/>
</dbReference>
<dbReference type="PANTHER" id="PTHR37832">
    <property type="entry name" value="BLL2683 PROTEIN"/>
    <property type="match status" value="1"/>
</dbReference>